<evidence type="ECO:0008006" key="4">
    <source>
        <dbReference type="Google" id="ProtNLM"/>
    </source>
</evidence>
<evidence type="ECO:0000256" key="2">
    <source>
        <dbReference type="SAM" id="MobiDB-lite"/>
    </source>
</evidence>
<gene>
    <name evidence="3" type="primary">ORF94344</name>
</gene>
<feature type="compositionally biased region" description="Polar residues" evidence="2">
    <location>
        <begin position="254"/>
        <end position="264"/>
    </location>
</feature>
<dbReference type="PROSITE" id="PS01282">
    <property type="entry name" value="BIR_REPEAT_1"/>
    <property type="match status" value="2"/>
</dbReference>
<feature type="region of interest" description="Disordered" evidence="2">
    <location>
        <begin position="167"/>
        <end position="265"/>
    </location>
</feature>
<protein>
    <recommendedName>
        <fullName evidence="4">RING-type domain-containing protein</fullName>
    </recommendedName>
</protein>
<feature type="compositionally biased region" description="Low complexity" evidence="2">
    <location>
        <begin position="172"/>
        <end position="182"/>
    </location>
</feature>
<dbReference type="CDD" id="cd00022">
    <property type="entry name" value="BIR"/>
    <property type="match status" value="3"/>
</dbReference>
<dbReference type="GO" id="GO:0043066">
    <property type="term" value="P:negative regulation of apoptotic process"/>
    <property type="evidence" value="ECO:0007669"/>
    <property type="project" value="TreeGrafter"/>
</dbReference>
<evidence type="ECO:0000256" key="1">
    <source>
        <dbReference type="ARBA" id="ARBA00022703"/>
    </source>
</evidence>
<feature type="compositionally biased region" description="Polar residues" evidence="2">
    <location>
        <begin position="218"/>
        <end position="232"/>
    </location>
</feature>
<dbReference type="InterPro" id="IPR013083">
    <property type="entry name" value="Znf_RING/FYVE/PHD"/>
</dbReference>
<dbReference type="GO" id="GO:0051726">
    <property type="term" value="P:regulation of cell cycle"/>
    <property type="evidence" value="ECO:0007669"/>
    <property type="project" value="TreeGrafter"/>
</dbReference>
<dbReference type="InterPro" id="IPR001370">
    <property type="entry name" value="BIR_rpt"/>
</dbReference>
<dbReference type="PROSITE" id="PS50143">
    <property type="entry name" value="BIR_REPEAT_2"/>
    <property type="match status" value="3"/>
</dbReference>
<dbReference type="Gene3D" id="1.10.1170.10">
    <property type="entry name" value="Inhibitor Of Apoptosis Protein (2mihbC-IAP-1), Chain A"/>
    <property type="match status" value="3"/>
</dbReference>
<dbReference type="SUPFAM" id="SSF57924">
    <property type="entry name" value="Inhibitor of apoptosis (IAP) repeat"/>
    <property type="match status" value="3"/>
</dbReference>
<dbReference type="GO" id="GO:0061630">
    <property type="term" value="F:ubiquitin protein ligase activity"/>
    <property type="evidence" value="ECO:0007669"/>
    <property type="project" value="TreeGrafter"/>
</dbReference>
<dbReference type="SMART" id="SM00238">
    <property type="entry name" value="BIR"/>
    <property type="match status" value="3"/>
</dbReference>
<dbReference type="Gene3D" id="1.10.8.10">
    <property type="entry name" value="DNA helicase RuvA subunit, C-terminal domain"/>
    <property type="match status" value="1"/>
</dbReference>
<organism evidence="3">
    <name type="scientific">Arion vulgaris</name>
    <dbReference type="NCBI Taxonomy" id="1028688"/>
    <lineage>
        <taxon>Eukaryota</taxon>
        <taxon>Metazoa</taxon>
        <taxon>Spiralia</taxon>
        <taxon>Lophotrochozoa</taxon>
        <taxon>Mollusca</taxon>
        <taxon>Gastropoda</taxon>
        <taxon>Heterobranchia</taxon>
        <taxon>Euthyneura</taxon>
        <taxon>Panpulmonata</taxon>
        <taxon>Eupulmonata</taxon>
        <taxon>Stylommatophora</taxon>
        <taxon>Helicina</taxon>
        <taxon>Arionoidea</taxon>
        <taxon>Arionidae</taxon>
        <taxon>Arion</taxon>
    </lineage>
</organism>
<dbReference type="PANTHER" id="PTHR10044">
    <property type="entry name" value="INHIBITOR OF APOPTOSIS"/>
    <property type="match status" value="1"/>
</dbReference>
<accession>A0A0B7A2X8</accession>
<feature type="compositionally biased region" description="Polar residues" evidence="2">
    <location>
        <begin position="183"/>
        <end position="211"/>
    </location>
</feature>
<proteinExistence type="predicted"/>
<dbReference type="PANTHER" id="PTHR10044:SF139">
    <property type="entry name" value="DEATH-ASSOCIATED INHIBITOR OF APOPTOSIS 2"/>
    <property type="match status" value="1"/>
</dbReference>
<dbReference type="EMBL" id="HACG01028308">
    <property type="protein sequence ID" value="CEK75173.1"/>
    <property type="molecule type" value="Transcribed_RNA"/>
</dbReference>
<name>A0A0B7A2X8_9EUPU</name>
<dbReference type="GO" id="GO:0006915">
    <property type="term" value="P:apoptotic process"/>
    <property type="evidence" value="ECO:0007669"/>
    <property type="project" value="UniProtKB-KW"/>
</dbReference>
<sequence>MATKTASKQDTLAGFNMSVEPALLSHELIRIGTYTGWPGQDFHGKGKAKPSIVDLARAGFYFTGRGDLVRCFCCGIQIGDWERHQEPFVVHATRNPQCPLVVNIDSGNRPVYVPPPREYNAIMAMLSEAGKLVASTKRGTSYSSSSLISNTLVSLYGEDMICLAAQSNTKPSASVSRSRSISPGINNSADAQNSPSTVRGASSSIQKSVTARTPPLRRSSTSDTNEGASTDNSRPHIQRTRSYAADPRTERNSETIANRQNSNPGFEHMEFQESEEARLVTFNGWAGIRGATAREFAQAGFIYIGPPDRVQCAFCSGILRNWNDDDSPLDEHRKHFPQCPFVVESLSAITLPRPKHSKYRSEPSRLSSYRGWNMSRNPKPAELSKAGFFYVGHGDSVKCFFCDGGLRNWEPDDDPWREHARWFPKCPYVKQSKGQSFIDGVLNDTNLAEYQTASLDETEPKHVAKPQLRDVDPREVTSRMDSPIVKTVLGMDVPKKMVKKAIKKKLSESEDFSSAEALLEAVFSLDQSRTSENEPDVAMQELRDEDLSSATALSGGSENPDSLRLAEENRVLKEQRQCKICMDEEVCVAFIPCGHLVCCLLVHPP</sequence>
<dbReference type="FunFam" id="1.10.1170.10:FF:000003">
    <property type="entry name" value="E3 ubiquitin-protein ligase XIAP"/>
    <property type="match status" value="1"/>
</dbReference>
<dbReference type="GO" id="GO:0005634">
    <property type="term" value="C:nucleus"/>
    <property type="evidence" value="ECO:0007669"/>
    <property type="project" value="TreeGrafter"/>
</dbReference>
<dbReference type="InterPro" id="IPR050784">
    <property type="entry name" value="IAP"/>
</dbReference>
<keyword evidence="1" id="KW-0053">Apoptosis</keyword>
<dbReference type="Pfam" id="PF00653">
    <property type="entry name" value="BIR"/>
    <property type="match status" value="3"/>
</dbReference>
<dbReference type="Gene3D" id="3.30.40.10">
    <property type="entry name" value="Zinc/RING finger domain, C3HC4 (zinc finger)"/>
    <property type="match status" value="1"/>
</dbReference>
<dbReference type="GO" id="GO:0031398">
    <property type="term" value="P:positive regulation of protein ubiquitination"/>
    <property type="evidence" value="ECO:0007669"/>
    <property type="project" value="TreeGrafter"/>
</dbReference>
<dbReference type="GO" id="GO:0043027">
    <property type="term" value="F:cysteine-type endopeptidase inhibitor activity involved in apoptotic process"/>
    <property type="evidence" value="ECO:0007669"/>
    <property type="project" value="TreeGrafter"/>
</dbReference>
<evidence type="ECO:0000313" key="3">
    <source>
        <dbReference type="EMBL" id="CEK75173.1"/>
    </source>
</evidence>
<dbReference type="AlphaFoldDB" id="A0A0B7A2X8"/>
<dbReference type="GO" id="GO:0005737">
    <property type="term" value="C:cytoplasm"/>
    <property type="evidence" value="ECO:0007669"/>
    <property type="project" value="TreeGrafter"/>
</dbReference>
<reference evidence="3" key="1">
    <citation type="submission" date="2014-12" db="EMBL/GenBank/DDBJ databases">
        <title>Insight into the proteome of Arion vulgaris.</title>
        <authorList>
            <person name="Aradska J."/>
            <person name="Bulat T."/>
            <person name="Smidak R."/>
            <person name="Sarate P."/>
            <person name="Gangsoo J."/>
            <person name="Sialana F."/>
            <person name="Bilban M."/>
            <person name="Lubec G."/>
        </authorList>
    </citation>
    <scope>NUCLEOTIDE SEQUENCE</scope>
    <source>
        <tissue evidence="3">Skin</tissue>
    </source>
</reference>